<comment type="catalytic activity">
    <reaction evidence="3">
        <text>glutathione = L-cysteinylglycine + 5-oxo-L-proline</text>
        <dbReference type="Rhea" id="RHEA:47724"/>
        <dbReference type="ChEBI" id="CHEBI:57925"/>
        <dbReference type="ChEBI" id="CHEBI:58402"/>
        <dbReference type="ChEBI" id="CHEBI:61694"/>
        <dbReference type="EC" id="4.3.2.7"/>
    </reaction>
</comment>
<proteinExistence type="inferred from homology"/>
<evidence type="ECO:0000256" key="1">
    <source>
        <dbReference type="ARBA" id="ARBA00009662"/>
    </source>
</evidence>
<keyword evidence="2" id="KW-0456">Lyase</keyword>
<dbReference type="InterPro" id="IPR006840">
    <property type="entry name" value="ChaC"/>
</dbReference>
<evidence type="ECO:0000313" key="5">
    <source>
        <dbReference type="Proteomes" id="UP000285301"/>
    </source>
</evidence>
<name>A0A443RR85_9ACAR</name>
<dbReference type="InterPro" id="IPR013024">
    <property type="entry name" value="GGCT-like"/>
</dbReference>
<dbReference type="OrthoDB" id="1933483at2759"/>
<dbReference type="GO" id="GO:0006751">
    <property type="term" value="P:glutathione catabolic process"/>
    <property type="evidence" value="ECO:0007669"/>
    <property type="project" value="InterPro"/>
</dbReference>
<sequence length="228" mass="26110">MSNLWVFGYGSLVWRPGFDYSESLIGYISGFQRGFWQGSDVHRGSAKREVTWGRAFRMKDEETARAYLDNRESALGGYATKITTFYPRDPKEEPFAVLVYIALPSNSLYLGADSPSKMAKDIAESWGTCGPNVEYLAKLAAFMRLNVPNVCDDHLFTLESLVKKYLETYNPILLHYFEDAVIDDKDMLIEAWNKNSLTDESERESEQKPKLMHFTDIVPSRSLRCVKK</sequence>
<gene>
    <name evidence="4" type="ORF">B4U79_08913</name>
</gene>
<keyword evidence="5" id="KW-1185">Reference proteome</keyword>
<comment type="caution">
    <text evidence="4">The sequence shown here is derived from an EMBL/GenBank/DDBJ whole genome shotgun (WGS) entry which is preliminary data.</text>
</comment>
<dbReference type="AlphaFoldDB" id="A0A443RR85"/>
<reference evidence="4 5" key="1">
    <citation type="journal article" date="2018" name="Gigascience">
        <title>Genomes of trombidid mites reveal novel predicted allergens and laterally-transferred genes associated with secondary metabolism.</title>
        <authorList>
            <person name="Dong X."/>
            <person name="Chaisiri K."/>
            <person name="Xia D."/>
            <person name="Armstrong S.D."/>
            <person name="Fang Y."/>
            <person name="Donnelly M.J."/>
            <person name="Kadowaki T."/>
            <person name="McGarry J.W."/>
            <person name="Darby A.C."/>
            <person name="Makepeace B.L."/>
        </authorList>
    </citation>
    <scope>NUCLEOTIDE SEQUENCE [LARGE SCALE GENOMIC DNA]</scope>
    <source>
        <strain evidence="4">UoL-WK</strain>
    </source>
</reference>
<dbReference type="STRING" id="1965070.A0A443RR85"/>
<dbReference type="Pfam" id="PF04752">
    <property type="entry name" value="ChaC"/>
    <property type="match status" value="1"/>
</dbReference>
<dbReference type="GO" id="GO:0005737">
    <property type="term" value="C:cytoplasm"/>
    <property type="evidence" value="ECO:0007669"/>
    <property type="project" value="TreeGrafter"/>
</dbReference>
<comment type="similarity">
    <text evidence="1">Belongs to the gamma-glutamylcyclotransferase family. ChaC subfamily.</text>
</comment>
<evidence type="ECO:0000313" key="4">
    <source>
        <dbReference type="EMBL" id="RWS17783.1"/>
    </source>
</evidence>
<dbReference type="PANTHER" id="PTHR12192:SF26">
    <property type="entry name" value="GLUTATHIONE-SPECIFIC GAMMA-GLUTAMYLCYCLOTRANSFERASE 1"/>
    <property type="match status" value="1"/>
</dbReference>
<dbReference type="GO" id="GO:0061928">
    <property type="term" value="F:glutathione specific gamma-glutamylcyclotransferase activity"/>
    <property type="evidence" value="ECO:0007669"/>
    <property type="project" value="UniProtKB-EC"/>
</dbReference>
<accession>A0A443RR85</accession>
<dbReference type="PANTHER" id="PTHR12192">
    <property type="entry name" value="CATION TRANSPORT PROTEIN CHAC-RELATED"/>
    <property type="match status" value="1"/>
</dbReference>
<dbReference type="Gene3D" id="3.10.490.10">
    <property type="entry name" value="Gamma-glutamyl cyclotransferase-like"/>
    <property type="match status" value="1"/>
</dbReference>
<dbReference type="CDD" id="cd06661">
    <property type="entry name" value="GGCT_like"/>
    <property type="match status" value="1"/>
</dbReference>
<dbReference type="Proteomes" id="UP000285301">
    <property type="component" value="Unassembled WGS sequence"/>
</dbReference>
<evidence type="ECO:0000256" key="2">
    <source>
        <dbReference type="ARBA" id="ARBA00023239"/>
    </source>
</evidence>
<protein>
    <submittedName>
        <fullName evidence="4">Cation transport regulator-like protein 1</fullName>
    </submittedName>
</protein>
<evidence type="ECO:0000256" key="3">
    <source>
        <dbReference type="ARBA" id="ARBA00048073"/>
    </source>
</evidence>
<organism evidence="4 5">
    <name type="scientific">Dinothrombium tinctorium</name>
    <dbReference type="NCBI Taxonomy" id="1965070"/>
    <lineage>
        <taxon>Eukaryota</taxon>
        <taxon>Metazoa</taxon>
        <taxon>Ecdysozoa</taxon>
        <taxon>Arthropoda</taxon>
        <taxon>Chelicerata</taxon>
        <taxon>Arachnida</taxon>
        <taxon>Acari</taxon>
        <taxon>Acariformes</taxon>
        <taxon>Trombidiformes</taxon>
        <taxon>Prostigmata</taxon>
        <taxon>Anystina</taxon>
        <taxon>Parasitengona</taxon>
        <taxon>Trombidioidea</taxon>
        <taxon>Trombidiidae</taxon>
        <taxon>Dinothrombium</taxon>
    </lineage>
</organism>
<dbReference type="EMBL" id="NCKU01000035">
    <property type="protein sequence ID" value="RWS17783.1"/>
    <property type="molecule type" value="Genomic_DNA"/>
</dbReference>